<dbReference type="Gene3D" id="1.10.1740.10">
    <property type="match status" value="1"/>
</dbReference>
<dbReference type="InterPro" id="IPR039425">
    <property type="entry name" value="RNA_pol_sigma-70-like"/>
</dbReference>
<comment type="similarity">
    <text evidence="1">Belongs to the sigma-70 factor family. ECF subfamily.</text>
</comment>
<evidence type="ECO:0000313" key="8">
    <source>
        <dbReference type="EMBL" id="RJS45983.1"/>
    </source>
</evidence>
<evidence type="ECO:0000256" key="5">
    <source>
        <dbReference type="ARBA" id="ARBA00023163"/>
    </source>
</evidence>
<organism evidence="8 9">
    <name type="scientific">Nocardioides cavernaquae</name>
    <dbReference type="NCBI Taxonomy" id="2321396"/>
    <lineage>
        <taxon>Bacteria</taxon>
        <taxon>Bacillati</taxon>
        <taxon>Actinomycetota</taxon>
        <taxon>Actinomycetes</taxon>
        <taxon>Propionibacteriales</taxon>
        <taxon>Nocardioidaceae</taxon>
        <taxon>Nocardioides</taxon>
    </lineage>
</organism>
<evidence type="ECO:0000256" key="1">
    <source>
        <dbReference type="ARBA" id="ARBA00010641"/>
    </source>
</evidence>
<evidence type="ECO:0000259" key="6">
    <source>
        <dbReference type="Pfam" id="PF04542"/>
    </source>
</evidence>
<protein>
    <submittedName>
        <fullName evidence="8">SigE family RNA polymerase sigma factor</fullName>
    </submittedName>
</protein>
<dbReference type="GO" id="GO:0016987">
    <property type="term" value="F:sigma factor activity"/>
    <property type="evidence" value="ECO:0007669"/>
    <property type="project" value="UniProtKB-KW"/>
</dbReference>
<dbReference type="InterPro" id="IPR007627">
    <property type="entry name" value="RNA_pol_sigma70_r2"/>
</dbReference>
<dbReference type="Pfam" id="PF04542">
    <property type="entry name" value="Sigma70_r2"/>
    <property type="match status" value="1"/>
</dbReference>
<dbReference type="PANTHER" id="PTHR43133:SF50">
    <property type="entry name" value="ECF RNA POLYMERASE SIGMA FACTOR SIGM"/>
    <property type="match status" value="1"/>
</dbReference>
<dbReference type="InterPro" id="IPR014325">
    <property type="entry name" value="RNA_pol_sigma-E_actinobac"/>
</dbReference>
<dbReference type="SUPFAM" id="SSF88946">
    <property type="entry name" value="Sigma2 domain of RNA polymerase sigma factors"/>
    <property type="match status" value="1"/>
</dbReference>
<feature type="domain" description="RNA polymerase sigma factor 70 region 4 type 2" evidence="7">
    <location>
        <begin position="101"/>
        <end position="153"/>
    </location>
</feature>
<proteinExistence type="inferred from homology"/>
<keyword evidence="9" id="KW-1185">Reference proteome</keyword>
<reference evidence="9" key="1">
    <citation type="submission" date="2018-09" db="EMBL/GenBank/DDBJ databases">
        <authorList>
            <person name="Zhu H."/>
        </authorList>
    </citation>
    <scope>NUCLEOTIDE SEQUENCE [LARGE SCALE GENOMIC DNA]</scope>
    <source>
        <strain evidence="9">K1W22B-1</strain>
    </source>
</reference>
<name>A0A3A5H5M6_9ACTN</name>
<dbReference type="CDD" id="cd06171">
    <property type="entry name" value="Sigma70_r4"/>
    <property type="match status" value="1"/>
</dbReference>
<dbReference type="NCBIfam" id="TIGR02983">
    <property type="entry name" value="SigE-fam_strep"/>
    <property type="match status" value="1"/>
</dbReference>
<dbReference type="GO" id="GO:0006352">
    <property type="term" value="P:DNA-templated transcription initiation"/>
    <property type="evidence" value="ECO:0007669"/>
    <property type="project" value="InterPro"/>
</dbReference>
<keyword evidence="2" id="KW-0805">Transcription regulation</keyword>
<comment type="caution">
    <text evidence="8">The sequence shown here is derived from an EMBL/GenBank/DDBJ whole genome shotgun (WGS) entry which is preliminary data.</text>
</comment>
<evidence type="ECO:0000259" key="7">
    <source>
        <dbReference type="Pfam" id="PF08281"/>
    </source>
</evidence>
<dbReference type="EMBL" id="QYRP01000002">
    <property type="protein sequence ID" value="RJS45983.1"/>
    <property type="molecule type" value="Genomic_DNA"/>
</dbReference>
<dbReference type="InterPro" id="IPR014284">
    <property type="entry name" value="RNA_pol_sigma-70_dom"/>
</dbReference>
<evidence type="ECO:0000256" key="3">
    <source>
        <dbReference type="ARBA" id="ARBA00023082"/>
    </source>
</evidence>
<keyword evidence="3" id="KW-0731">Sigma factor</keyword>
<sequence>MSRTDDFEEFAQARLPQLYRAAWLLCGDTHLAEDLVQEALAKVYARWMRRLAPPIENPAAYAQTTLVRTFISQRRRRSSHELPSGALPELASLEGDADLRMSLSAALAALPPLDRAVLVLRFLDDRSVADTATQLGVSEGAVRNRSMRALSRLRDHFGASLPDLTTL</sequence>
<dbReference type="SUPFAM" id="SSF88659">
    <property type="entry name" value="Sigma3 and sigma4 domains of RNA polymerase sigma factors"/>
    <property type="match status" value="1"/>
</dbReference>
<dbReference type="InterPro" id="IPR036388">
    <property type="entry name" value="WH-like_DNA-bd_sf"/>
</dbReference>
<dbReference type="GO" id="GO:0003677">
    <property type="term" value="F:DNA binding"/>
    <property type="evidence" value="ECO:0007669"/>
    <property type="project" value="UniProtKB-KW"/>
</dbReference>
<dbReference type="Pfam" id="PF08281">
    <property type="entry name" value="Sigma70_r4_2"/>
    <property type="match status" value="1"/>
</dbReference>
<dbReference type="AlphaFoldDB" id="A0A3A5H5M6"/>
<keyword evidence="5" id="KW-0804">Transcription</keyword>
<gene>
    <name evidence="8" type="ORF">D4739_06910</name>
</gene>
<dbReference type="Proteomes" id="UP000276542">
    <property type="component" value="Unassembled WGS sequence"/>
</dbReference>
<evidence type="ECO:0000313" key="9">
    <source>
        <dbReference type="Proteomes" id="UP000276542"/>
    </source>
</evidence>
<dbReference type="OrthoDB" id="3785047at2"/>
<keyword evidence="4" id="KW-0238">DNA-binding</keyword>
<evidence type="ECO:0000256" key="2">
    <source>
        <dbReference type="ARBA" id="ARBA00023015"/>
    </source>
</evidence>
<dbReference type="Gene3D" id="1.10.10.10">
    <property type="entry name" value="Winged helix-like DNA-binding domain superfamily/Winged helix DNA-binding domain"/>
    <property type="match status" value="1"/>
</dbReference>
<dbReference type="InterPro" id="IPR013324">
    <property type="entry name" value="RNA_pol_sigma_r3/r4-like"/>
</dbReference>
<feature type="domain" description="RNA polymerase sigma-70 region 2" evidence="6">
    <location>
        <begin position="12"/>
        <end position="78"/>
    </location>
</feature>
<dbReference type="InterPro" id="IPR013249">
    <property type="entry name" value="RNA_pol_sigma70_r4_t2"/>
</dbReference>
<dbReference type="PANTHER" id="PTHR43133">
    <property type="entry name" value="RNA POLYMERASE ECF-TYPE SIGMA FACTO"/>
    <property type="match status" value="1"/>
</dbReference>
<dbReference type="InterPro" id="IPR013325">
    <property type="entry name" value="RNA_pol_sigma_r2"/>
</dbReference>
<dbReference type="NCBIfam" id="TIGR02937">
    <property type="entry name" value="sigma70-ECF"/>
    <property type="match status" value="1"/>
</dbReference>
<evidence type="ECO:0000256" key="4">
    <source>
        <dbReference type="ARBA" id="ARBA00023125"/>
    </source>
</evidence>
<dbReference type="RefSeq" id="WP_120059883.1">
    <property type="nucleotide sequence ID" value="NZ_QYRP01000002.1"/>
</dbReference>
<accession>A0A3A5H5M6</accession>